<dbReference type="Proteomes" id="UP000002729">
    <property type="component" value="Unassembled WGS sequence"/>
</dbReference>
<dbReference type="RefSeq" id="XP_009040140.1">
    <property type="nucleotide sequence ID" value="XM_009041892.1"/>
</dbReference>
<keyword evidence="4 9" id="KW-0460">Magnesium</keyword>
<evidence type="ECO:0000256" key="9">
    <source>
        <dbReference type="RuleBase" id="RU366042"/>
    </source>
</evidence>
<feature type="signal peptide" evidence="10">
    <location>
        <begin position="1"/>
        <end position="20"/>
    </location>
</feature>
<organism evidence="12">
    <name type="scientific">Aureococcus anophagefferens</name>
    <name type="common">Harmful bloom alga</name>
    <dbReference type="NCBI Taxonomy" id="44056"/>
    <lineage>
        <taxon>Eukaryota</taxon>
        <taxon>Sar</taxon>
        <taxon>Stramenopiles</taxon>
        <taxon>Ochrophyta</taxon>
        <taxon>Pelagophyceae</taxon>
        <taxon>Pelagomonadales</taxon>
        <taxon>Pelagomonadaceae</taxon>
        <taxon>Aureococcus</taxon>
    </lineage>
</organism>
<evidence type="ECO:0000256" key="7">
    <source>
        <dbReference type="ARBA" id="ARBA00023065"/>
    </source>
</evidence>
<dbReference type="OrthoDB" id="10251508at2759"/>
<reference evidence="11 12" key="1">
    <citation type="journal article" date="2011" name="Proc. Natl. Acad. Sci. U.S.A.">
        <title>Niche of harmful alga Aureococcus anophagefferens revealed through ecogenomics.</title>
        <authorList>
            <person name="Gobler C.J."/>
            <person name="Berry D.L."/>
            <person name="Dyhrman S.T."/>
            <person name="Wilhelm S.W."/>
            <person name="Salamov A."/>
            <person name="Lobanov A.V."/>
            <person name="Zhang Y."/>
            <person name="Collier J.L."/>
            <person name="Wurch L.L."/>
            <person name="Kustka A.B."/>
            <person name="Dill B.D."/>
            <person name="Shah M."/>
            <person name="VerBerkmoes N.C."/>
            <person name="Kuo A."/>
            <person name="Terry A."/>
            <person name="Pangilinan J."/>
            <person name="Lindquist E.A."/>
            <person name="Lucas S."/>
            <person name="Paulsen I.T."/>
            <person name="Hattenrath-Lehmann T.K."/>
            <person name="Talmage S.C."/>
            <person name="Walker E.A."/>
            <person name="Koch F."/>
            <person name="Burson A.M."/>
            <person name="Marcoval M.A."/>
            <person name="Tang Y.Z."/>
            <person name="Lecleir G.R."/>
            <person name="Coyne K.J."/>
            <person name="Berg G.M."/>
            <person name="Bertrand E.M."/>
            <person name="Saito M.A."/>
            <person name="Gladyshev V.N."/>
            <person name="Grigoriev I.V."/>
        </authorList>
    </citation>
    <scope>NUCLEOTIDE SEQUENCE [LARGE SCALE GENOMIC DNA]</scope>
    <source>
        <strain evidence="12">CCMP 1984</strain>
    </source>
</reference>
<feature type="non-terminal residue" evidence="11">
    <location>
        <position position="1"/>
    </location>
</feature>
<accession>F0YI29</accession>
<proteinExistence type="inferred from homology"/>
<evidence type="ECO:0000256" key="4">
    <source>
        <dbReference type="ARBA" id="ARBA00022842"/>
    </source>
</evidence>
<evidence type="ECO:0000256" key="2">
    <source>
        <dbReference type="ARBA" id="ARBA00022448"/>
    </source>
</evidence>
<dbReference type="InParanoid" id="F0YI29"/>
<dbReference type="GO" id="GO:0015095">
    <property type="term" value="F:magnesium ion transmembrane transporter activity"/>
    <property type="evidence" value="ECO:0007669"/>
    <property type="project" value="TreeGrafter"/>
</dbReference>
<feature type="chain" id="PRO_5003264702" description="Magnesium transporter" evidence="10">
    <location>
        <begin position="21"/>
        <end position="416"/>
    </location>
</feature>
<evidence type="ECO:0000256" key="10">
    <source>
        <dbReference type="SAM" id="SignalP"/>
    </source>
</evidence>
<dbReference type="SUPFAM" id="SSF144083">
    <property type="entry name" value="Magnesium transport protein CorA, transmembrane region"/>
    <property type="match status" value="1"/>
</dbReference>
<evidence type="ECO:0000256" key="3">
    <source>
        <dbReference type="ARBA" id="ARBA00022692"/>
    </source>
</evidence>
<keyword evidence="7 9" id="KW-0406">Ion transport</keyword>
<evidence type="ECO:0000256" key="6">
    <source>
        <dbReference type="ARBA" id="ARBA00022989"/>
    </source>
</evidence>
<dbReference type="EMBL" id="GL833143">
    <property type="protein sequence ID" value="EGB05239.1"/>
    <property type="molecule type" value="Genomic_DNA"/>
</dbReference>
<protein>
    <recommendedName>
        <fullName evidence="9">Magnesium transporter</fullName>
    </recommendedName>
</protein>
<dbReference type="InterPro" id="IPR039204">
    <property type="entry name" value="MRS2-like"/>
</dbReference>
<keyword evidence="10" id="KW-0732">Signal</keyword>
<dbReference type="InterPro" id="IPR045863">
    <property type="entry name" value="CorA_TM1_TM2"/>
</dbReference>
<dbReference type="KEGG" id="aaf:AURANDRAFT_72282"/>
<dbReference type="Gene3D" id="1.20.58.340">
    <property type="entry name" value="Magnesium transport protein CorA, transmembrane region"/>
    <property type="match status" value="1"/>
</dbReference>
<keyword evidence="5" id="KW-0809">Transit peptide</keyword>
<keyword evidence="6 9" id="KW-1133">Transmembrane helix</keyword>
<dbReference type="GO" id="GO:0005743">
    <property type="term" value="C:mitochondrial inner membrane"/>
    <property type="evidence" value="ECO:0007669"/>
    <property type="project" value="UniProtKB-SubCell"/>
</dbReference>
<keyword evidence="12" id="KW-1185">Reference proteome</keyword>
<gene>
    <name evidence="11" type="ORF">AURANDRAFT_72282</name>
</gene>
<evidence type="ECO:0000313" key="11">
    <source>
        <dbReference type="EMBL" id="EGB05239.1"/>
    </source>
</evidence>
<comment type="similarity">
    <text evidence="9">Belongs to the CorA metal ion transporter (MIT) (TC 1.A.35) family.</text>
</comment>
<name>F0YI29_AURAN</name>
<dbReference type="eggNOG" id="KOG2662">
    <property type="taxonomic scope" value="Eukaryota"/>
</dbReference>
<keyword evidence="9" id="KW-0999">Mitochondrion inner membrane</keyword>
<evidence type="ECO:0000256" key="1">
    <source>
        <dbReference type="ARBA" id="ARBA00004141"/>
    </source>
</evidence>
<dbReference type="PANTHER" id="PTHR13890">
    <property type="entry name" value="RNA SPLICING PROTEIN MRS2, MITOCHONDRIAL"/>
    <property type="match status" value="1"/>
</dbReference>
<evidence type="ECO:0000313" key="12">
    <source>
        <dbReference type="Proteomes" id="UP000002729"/>
    </source>
</evidence>
<dbReference type="AlphaFoldDB" id="F0YI29"/>
<keyword evidence="8 9" id="KW-0472">Membrane</keyword>
<dbReference type="GeneID" id="20228635"/>
<evidence type="ECO:0000256" key="8">
    <source>
        <dbReference type="ARBA" id="ARBA00023136"/>
    </source>
</evidence>
<dbReference type="CDD" id="cd12823">
    <property type="entry name" value="Mrs2_Mfm1p-like"/>
    <property type="match status" value="1"/>
</dbReference>
<feature type="transmembrane region" description="Helical" evidence="9">
    <location>
        <begin position="329"/>
        <end position="351"/>
    </location>
</feature>
<sequence>MRLLVGQAYHFTVLILLADATTGPRLRRGSFRLGTNGLPIEKQTWAARQIEEDGSAQDATLDWAELRRCVSGSDARLLLRTSALDLAVREKFVVFDLVVLKGYVDRDRAVLLYPAAGDDGARVAVPGMPAAAKPLAPSREHCSRVEMHVNEVLARPGGRRLGFAMIVLECVLEEAYVHAMEEFARLERAIVMELESLSDLRNSETARASTLCRLLPLETRLKEEAVRGRRVYALINDALDDEISNLASDHVLFRQHAVPYERSDEARTRDEFALYSREEVVESIFENYLCRWEGVNDAIEKLSGTIDATRQLLELTLDNERNRIERMELYLSMGGLGFAMMSAVGGFFGMNLLSGLEDHPHKFWIVTYCTLVCSFALWYISWQRFHLGRQMQNQQVHGMVGDLRRTLLPQMPPTFL</sequence>
<keyword evidence="9" id="KW-0496">Mitochondrion</keyword>
<comment type="subcellular location">
    <subcellularLocation>
        <location evidence="1">Membrane</location>
        <topology evidence="1">Multi-pass membrane protein</topology>
    </subcellularLocation>
    <subcellularLocation>
        <location evidence="9">Mitochondrion inner membrane</location>
        <topology evidence="9">Multi-pass membrane protein</topology>
    </subcellularLocation>
</comment>
<feature type="transmembrane region" description="Helical" evidence="9">
    <location>
        <begin position="363"/>
        <end position="382"/>
    </location>
</feature>
<feature type="non-terminal residue" evidence="11">
    <location>
        <position position="416"/>
    </location>
</feature>
<keyword evidence="3 9" id="KW-0812">Transmembrane</keyword>
<keyword evidence="2 9" id="KW-0813">Transport</keyword>
<evidence type="ECO:0000256" key="5">
    <source>
        <dbReference type="ARBA" id="ARBA00022946"/>
    </source>
</evidence>
<dbReference type="PANTHER" id="PTHR13890:SF0">
    <property type="entry name" value="MAGNESIUM TRANSPORTER MRS2 HOMOLOG, MITOCHONDRIAL"/>
    <property type="match status" value="1"/>
</dbReference>